<protein>
    <submittedName>
        <fullName evidence="3">Uncharacterized protein</fullName>
    </submittedName>
</protein>
<accession>A0AB34JC61</accession>
<evidence type="ECO:0000313" key="4">
    <source>
        <dbReference type="Proteomes" id="UP001515480"/>
    </source>
</evidence>
<feature type="compositionally biased region" description="Low complexity" evidence="2">
    <location>
        <begin position="505"/>
        <end position="517"/>
    </location>
</feature>
<sequence length="692" mass="77225">MALALVDFSAEEKSFLSDPLAEQALARTGVLLDDLRPKPHTDADNPSRAAHLERRRQYKWRLVRDEFARLQAHAATHTASPAGRRASDPSDLVRASLEASLRRELAAAASTLQHEWQAEARRQQIEHRHASALSARMEIARRREHELLAKRKQLELRAEMRQARLAARAAGGAAAEGAASAAAERAASAAAERAASAAAERPASAPPSRPTGRGSGEASVGWQRAAKERLARAARQRKEELELQRQEELARKLAQKEQVVEERREQLAYEAQQRKVLHEARRLRHEEQKLTAESVEFEHRLALQKELLRKQELAARERSRHTHTRGGATVRENENPNRGGVQDDGGLPPAAGAKDGGAARARGVELEERRAAEERTRIEKLEARLQEHERAVEAQRRKEAAELRAKAALKELKRAAVNEAHTMHEAQRGHELAKQLEAAESRSREVKQKKQAELAERLAERRLRRDDVADNVERIHRAQSYKRAAIEANIRAKDERSEARRQRSEAASAAQRAMQAARIRRVAEMQDRLDAEMRQLSVSSPKAAPPAKPSPHALIDPRLVAVATGASPRRRVGAGRPSSAPPSRGKAPSAAPSGGHKPQQSHGAPPAARTSIADRWASSAEMERLARHQNEMLLRALEREQEREIERERLIASTPAGPDYKRLLKLLDLERAKANREIKRMAEDHELALARY</sequence>
<dbReference type="PANTHER" id="PTHR38019">
    <property type="entry name" value="KDA ANTIGEN P200, PUTATIVE-RELATED"/>
    <property type="match status" value="1"/>
</dbReference>
<evidence type="ECO:0000313" key="3">
    <source>
        <dbReference type="EMBL" id="KAL1518500.1"/>
    </source>
</evidence>
<feature type="region of interest" description="Disordered" evidence="2">
    <location>
        <begin position="313"/>
        <end position="376"/>
    </location>
</feature>
<dbReference type="PANTHER" id="PTHR38019:SF1">
    <property type="entry name" value="N-ACETYLTRANSFERASE DOMAIN-CONTAINING PROTEIN"/>
    <property type="match status" value="1"/>
</dbReference>
<proteinExistence type="predicted"/>
<gene>
    <name evidence="3" type="ORF">AB1Y20_002791</name>
</gene>
<feature type="region of interest" description="Disordered" evidence="2">
    <location>
        <begin position="193"/>
        <end position="225"/>
    </location>
</feature>
<feature type="compositionally biased region" description="Basic and acidic residues" evidence="2">
    <location>
        <begin position="492"/>
        <end position="504"/>
    </location>
</feature>
<feature type="coiled-coil region" evidence="1">
    <location>
        <begin position="664"/>
        <end position="691"/>
    </location>
</feature>
<feature type="region of interest" description="Disordered" evidence="2">
    <location>
        <begin position="492"/>
        <end position="518"/>
    </location>
</feature>
<dbReference type="AlphaFoldDB" id="A0AB34JC61"/>
<feature type="compositionally biased region" description="Low complexity" evidence="2">
    <location>
        <begin position="344"/>
        <end position="361"/>
    </location>
</feature>
<keyword evidence="1" id="KW-0175">Coiled coil</keyword>
<dbReference type="EMBL" id="JBGBPQ010000010">
    <property type="protein sequence ID" value="KAL1518500.1"/>
    <property type="molecule type" value="Genomic_DNA"/>
</dbReference>
<evidence type="ECO:0000256" key="1">
    <source>
        <dbReference type="SAM" id="Coils"/>
    </source>
</evidence>
<evidence type="ECO:0000256" key="2">
    <source>
        <dbReference type="SAM" id="MobiDB-lite"/>
    </source>
</evidence>
<name>A0AB34JC61_PRYPA</name>
<organism evidence="3 4">
    <name type="scientific">Prymnesium parvum</name>
    <name type="common">Toxic golden alga</name>
    <dbReference type="NCBI Taxonomy" id="97485"/>
    <lineage>
        <taxon>Eukaryota</taxon>
        <taxon>Haptista</taxon>
        <taxon>Haptophyta</taxon>
        <taxon>Prymnesiophyceae</taxon>
        <taxon>Prymnesiales</taxon>
        <taxon>Prymnesiaceae</taxon>
        <taxon>Prymnesium</taxon>
    </lineage>
</organism>
<feature type="compositionally biased region" description="Basic and acidic residues" evidence="2">
    <location>
        <begin position="362"/>
        <end position="376"/>
    </location>
</feature>
<comment type="caution">
    <text evidence="3">The sequence shown here is derived from an EMBL/GenBank/DDBJ whole genome shotgun (WGS) entry which is preliminary data.</text>
</comment>
<feature type="region of interest" description="Disordered" evidence="2">
    <location>
        <begin position="423"/>
        <end position="451"/>
    </location>
</feature>
<keyword evidence="4" id="KW-1185">Reference proteome</keyword>
<feature type="region of interest" description="Disordered" evidence="2">
    <location>
        <begin position="534"/>
        <end position="616"/>
    </location>
</feature>
<reference evidence="3 4" key="1">
    <citation type="journal article" date="2024" name="Science">
        <title>Giant polyketide synthase enzymes in the biosynthesis of giant marine polyether toxins.</title>
        <authorList>
            <person name="Fallon T.R."/>
            <person name="Shende V.V."/>
            <person name="Wierzbicki I.H."/>
            <person name="Pendleton A.L."/>
            <person name="Watervoot N.F."/>
            <person name="Auber R.P."/>
            <person name="Gonzalez D.J."/>
            <person name="Wisecaver J.H."/>
            <person name="Moore B.S."/>
        </authorList>
    </citation>
    <scope>NUCLEOTIDE SEQUENCE [LARGE SCALE GENOMIC DNA]</scope>
    <source>
        <strain evidence="3 4">12B1</strain>
    </source>
</reference>
<feature type="compositionally biased region" description="Low complexity" evidence="2">
    <location>
        <begin position="193"/>
        <end position="203"/>
    </location>
</feature>
<dbReference type="Proteomes" id="UP001515480">
    <property type="component" value="Unassembled WGS sequence"/>
</dbReference>